<dbReference type="AlphaFoldDB" id="A0A846TW87"/>
<dbReference type="GO" id="GO:0016787">
    <property type="term" value="F:hydrolase activity"/>
    <property type="evidence" value="ECO:0007669"/>
    <property type="project" value="UniProtKB-KW"/>
</dbReference>
<dbReference type="InterPro" id="IPR051044">
    <property type="entry name" value="MAG_DAG_Lipase"/>
</dbReference>
<evidence type="ECO:0000313" key="4">
    <source>
        <dbReference type="Proteomes" id="UP000584587"/>
    </source>
</evidence>
<sequence>MKDFFLANNGLYLIIFAVILVVLLFTLRFVQIKKIPKDKVEVVQAAELRDKFVLTRDQYELKIYKEINQQSSIILVGVHNLQGQKDDFKLLSKLCKQEQWSLIAFDRRGVGKNRDEWKFRSLNTDINDTKDVVAAIRAKYPNHKIILFGEAIGAAIASYASKNNKNVDGLIISNLITKSNLYPISLGLYIRFLIGFLFTSNIKLPFDIDPEDISSNQAYLTNMNQRYTLKQDWSLKFLSQLKQINKKAPKVIRNLKQPTLILQSGDDVFSDFHQLKVLNKKWKSHQKYHFIFSGKHALINEPEIKDVFTQEIQPWVKNLL</sequence>
<feature type="transmembrane region" description="Helical" evidence="1">
    <location>
        <begin position="12"/>
        <end position="30"/>
    </location>
</feature>
<proteinExistence type="predicted"/>
<accession>A0A846TW87</accession>
<dbReference type="Gene3D" id="3.40.50.1820">
    <property type="entry name" value="alpha/beta hydrolase"/>
    <property type="match status" value="1"/>
</dbReference>
<evidence type="ECO:0000313" key="3">
    <source>
        <dbReference type="EMBL" id="NKE38432.1"/>
    </source>
</evidence>
<gene>
    <name evidence="3" type="ORF">HER12_01530</name>
</gene>
<dbReference type="SUPFAM" id="SSF53474">
    <property type="entry name" value="alpha/beta-Hydrolases"/>
    <property type="match status" value="1"/>
</dbReference>
<keyword evidence="1" id="KW-0812">Transmembrane</keyword>
<comment type="caution">
    <text evidence="3">The sequence shown here is derived from an EMBL/GenBank/DDBJ whole genome shotgun (WGS) entry which is preliminary data.</text>
</comment>
<dbReference type="Pfam" id="PF12146">
    <property type="entry name" value="Hydrolase_4"/>
    <property type="match status" value="1"/>
</dbReference>
<dbReference type="PANTHER" id="PTHR11614">
    <property type="entry name" value="PHOSPHOLIPASE-RELATED"/>
    <property type="match status" value="1"/>
</dbReference>
<dbReference type="Proteomes" id="UP000584587">
    <property type="component" value="Unassembled WGS sequence"/>
</dbReference>
<reference evidence="3 4" key="1">
    <citation type="submission" date="2020-04" db="EMBL/GenBank/DDBJ databases">
        <title>Complete genome sequence of Spiroplasma platyhelix ATCC 51748, an insect isolate.</title>
        <authorList>
            <person name="Green E.A."/>
            <person name="Klassen J.L."/>
        </authorList>
    </citation>
    <scope>NUCLEOTIDE SEQUENCE [LARGE SCALE GENOMIC DNA]</scope>
    <source>
        <strain evidence="3 4">PALS-1</strain>
    </source>
</reference>
<keyword evidence="1" id="KW-0472">Membrane</keyword>
<keyword evidence="3" id="KW-0378">Hydrolase</keyword>
<evidence type="ECO:0000256" key="1">
    <source>
        <dbReference type="SAM" id="Phobius"/>
    </source>
</evidence>
<dbReference type="EMBL" id="JAAVVK010000001">
    <property type="protein sequence ID" value="NKE38432.1"/>
    <property type="molecule type" value="Genomic_DNA"/>
</dbReference>
<organism evidence="3 4">
    <name type="scientific">Spiroplasma platyhelix PALS-1</name>
    <dbReference type="NCBI Taxonomy" id="1276218"/>
    <lineage>
        <taxon>Bacteria</taxon>
        <taxon>Bacillati</taxon>
        <taxon>Mycoplasmatota</taxon>
        <taxon>Mollicutes</taxon>
        <taxon>Entomoplasmatales</taxon>
        <taxon>Spiroplasmataceae</taxon>
        <taxon>Spiroplasma</taxon>
    </lineage>
</organism>
<name>A0A846TW87_9MOLU</name>
<dbReference type="InterPro" id="IPR029058">
    <property type="entry name" value="AB_hydrolase_fold"/>
</dbReference>
<keyword evidence="1" id="KW-1133">Transmembrane helix</keyword>
<keyword evidence="4" id="KW-1185">Reference proteome</keyword>
<dbReference type="InterPro" id="IPR022742">
    <property type="entry name" value="Hydrolase_4"/>
</dbReference>
<protein>
    <submittedName>
        <fullName evidence="3">Alpha/beta fold hydrolase</fullName>
    </submittedName>
</protein>
<dbReference type="RefSeq" id="WP_168104904.1">
    <property type="nucleotide sequence ID" value="NZ_CP051215.1"/>
</dbReference>
<feature type="domain" description="Serine aminopeptidase S33" evidence="2">
    <location>
        <begin position="75"/>
        <end position="303"/>
    </location>
</feature>
<evidence type="ECO:0000259" key="2">
    <source>
        <dbReference type="Pfam" id="PF12146"/>
    </source>
</evidence>